<evidence type="ECO:0000313" key="3">
    <source>
        <dbReference type="Proteomes" id="UP001283361"/>
    </source>
</evidence>
<reference evidence="2" key="1">
    <citation type="journal article" date="2023" name="G3 (Bethesda)">
        <title>A reference genome for the long-term kleptoplast-retaining sea slug Elysia crispata morphotype clarki.</title>
        <authorList>
            <person name="Eastman K.E."/>
            <person name="Pendleton A.L."/>
            <person name="Shaikh M.A."/>
            <person name="Suttiyut T."/>
            <person name="Ogas R."/>
            <person name="Tomko P."/>
            <person name="Gavelis G."/>
            <person name="Widhalm J.R."/>
            <person name="Wisecaver J.H."/>
        </authorList>
    </citation>
    <scope>NUCLEOTIDE SEQUENCE</scope>
    <source>
        <strain evidence="2">ECLA1</strain>
    </source>
</reference>
<comment type="caution">
    <text evidence="2">The sequence shown here is derived from an EMBL/GenBank/DDBJ whole genome shotgun (WGS) entry which is preliminary data.</text>
</comment>
<feature type="region of interest" description="Disordered" evidence="1">
    <location>
        <begin position="18"/>
        <end position="57"/>
    </location>
</feature>
<evidence type="ECO:0000313" key="2">
    <source>
        <dbReference type="EMBL" id="KAK3796766.1"/>
    </source>
</evidence>
<gene>
    <name evidence="2" type="ORF">RRG08_045773</name>
</gene>
<proteinExistence type="predicted"/>
<sequence>MDNEFALIHELSSEIVKKNQSQQSLAKTRESLPVVDSSPPYAGKRSSRQSSRAPVTALVSRLSSDPWRSSSVAKTAAEGKETLVTDTLPALMAAGTSQTVGGSLWEGKVGNRHSASPNGGISGLSPAICQGKGGRGLLKPWAAANRREKLVTDTLPALTAASLDFLQPFVKEGGPGTSQTVGGS</sequence>
<accession>A0AAE1B0T2</accession>
<keyword evidence="3" id="KW-1185">Reference proteome</keyword>
<protein>
    <submittedName>
        <fullName evidence="2">Uncharacterized protein</fullName>
    </submittedName>
</protein>
<evidence type="ECO:0000256" key="1">
    <source>
        <dbReference type="SAM" id="MobiDB-lite"/>
    </source>
</evidence>
<dbReference type="Proteomes" id="UP001283361">
    <property type="component" value="Unassembled WGS sequence"/>
</dbReference>
<dbReference type="AlphaFoldDB" id="A0AAE1B0T2"/>
<dbReference type="EMBL" id="JAWDGP010000847">
    <property type="protein sequence ID" value="KAK3796766.1"/>
    <property type="molecule type" value="Genomic_DNA"/>
</dbReference>
<name>A0AAE1B0T2_9GAST</name>
<organism evidence="2 3">
    <name type="scientific">Elysia crispata</name>
    <name type="common">lettuce slug</name>
    <dbReference type="NCBI Taxonomy" id="231223"/>
    <lineage>
        <taxon>Eukaryota</taxon>
        <taxon>Metazoa</taxon>
        <taxon>Spiralia</taxon>
        <taxon>Lophotrochozoa</taxon>
        <taxon>Mollusca</taxon>
        <taxon>Gastropoda</taxon>
        <taxon>Heterobranchia</taxon>
        <taxon>Euthyneura</taxon>
        <taxon>Panpulmonata</taxon>
        <taxon>Sacoglossa</taxon>
        <taxon>Placobranchoidea</taxon>
        <taxon>Plakobranchidae</taxon>
        <taxon>Elysia</taxon>
    </lineage>
</organism>